<dbReference type="Proteomes" id="UP000006810">
    <property type="component" value="Chromosome"/>
</dbReference>
<dbReference type="InterPro" id="IPR023582">
    <property type="entry name" value="Impact"/>
</dbReference>
<keyword evidence="4" id="KW-1185">Reference proteome</keyword>
<dbReference type="InterPro" id="IPR001498">
    <property type="entry name" value="Impact_N"/>
</dbReference>
<comment type="similarity">
    <text evidence="1">Belongs to the IMPACT family.</text>
</comment>
<dbReference type="KEGG" id="mfp:MBIO_0132"/>
<dbReference type="AlphaFoldDB" id="C4XE25"/>
<sequence>MFYYSAFYIIIDMEKALLYEIKKSKFYSLAFNVTSKEQIKEVEANLRKEYKKATHICHGYSFLNNGVINAGFSDDGEPNGTAGRPIRDLLIMRKINNVVVFVIRYFGGIKLGANGLARAYIKSANLAIEEYIKEGA</sequence>
<proteinExistence type="inferred from homology"/>
<evidence type="ECO:0000313" key="3">
    <source>
        <dbReference type="EMBL" id="BAH69397.1"/>
    </source>
</evidence>
<accession>C4XE25</accession>
<evidence type="ECO:0000256" key="1">
    <source>
        <dbReference type="ARBA" id="ARBA00007665"/>
    </source>
</evidence>
<evidence type="ECO:0000259" key="2">
    <source>
        <dbReference type="Pfam" id="PF01205"/>
    </source>
</evidence>
<dbReference type="Gene3D" id="3.30.230.30">
    <property type="entry name" value="Impact, N-terminal domain"/>
    <property type="match status" value="1"/>
</dbReference>
<protein>
    <recommendedName>
        <fullName evidence="2">Impact N-terminal domain-containing protein</fullName>
    </recommendedName>
</protein>
<evidence type="ECO:0000313" key="4">
    <source>
        <dbReference type="Proteomes" id="UP000006810"/>
    </source>
</evidence>
<dbReference type="EMBL" id="AP009608">
    <property type="protein sequence ID" value="BAH69397.1"/>
    <property type="molecule type" value="Genomic_DNA"/>
</dbReference>
<dbReference type="PANTHER" id="PTHR16301:SF20">
    <property type="entry name" value="IMPACT FAMILY MEMBER YIGZ"/>
    <property type="match status" value="1"/>
</dbReference>
<name>C4XE25_MYCFP</name>
<dbReference type="HOGENOM" id="CLU_083552_3_3_14"/>
<dbReference type="GO" id="GO:0005737">
    <property type="term" value="C:cytoplasm"/>
    <property type="evidence" value="ECO:0007669"/>
    <property type="project" value="TreeGrafter"/>
</dbReference>
<dbReference type="GO" id="GO:0006446">
    <property type="term" value="P:regulation of translational initiation"/>
    <property type="evidence" value="ECO:0007669"/>
    <property type="project" value="TreeGrafter"/>
</dbReference>
<reference evidence="3 4" key="1">
    <citation type="journal article" date="2009" name="Curr. Microbiol.">
        <title>Molecular cloning and expression of a novel cholinephosphotransferase involved in glycoglycerophospholipid biosynthesis of Mycoplasma fermentans.</title>
        <authorList>
            <person name="Ishida N."/>
            <person name="Irikura D."/>
            <person name="Matsuda K."/>
            <person name="Sato S."/>
            <person name="Asano K."/>
        </authorList>
    </citation>
    <scope>NUCLEOTIDE SEQUENCE [LARGE SCALE GENOMIC DNA]</scope>
    <source>
        <strain evidence="4">ATCC 19989 / NBRC 14854 / NCTC 10117 / PG18</strain>
    </source>
</reference>
<dbReference type="PATRIC" id="fig|496833.3.peg.553"/>
<dbReference type="InterPro" id="IPR020568">
    <property type="entry name" value="Ribosomal_Su5_D2-typ_SF"/>
</dbReference>
<feature type="domain" description="Impact N-terminal" evidence="2">
    <location>
        <begin position="22"/>
        <end position="128"/>
    </location>
</feature>
<dbReference type="InterPro" id="IPR036956">
    <property type="entry name" value="Impact_N_sf"/>
</dbReference>
<dbReference type="PANTHER" id="PTHR16301">
    <property type="entry name" value="IMPACT-RELATED"/>
    <property type="match status" value="1"/>
</dbReference>
<organism evidence="3 4">
    <name type="scientific">Mycoplasmopsis fermentans (strain ATCC 19989 / NBRC 14854 / NCTC 10117 / PG18)</name>
    <name type="common">Mycoplasma fermentans</name>
    <dbReference type="NCBI Taxonomy" id="496833"/>
    <lineage>
        <taxon>Bacteria</taxon>
        <taxon>Bacillati</taxon>
        <taxon>Mycoplasmatota</taxon>
        <taxon>Mycoplasmoidales</taxon>
        <taxon>Metamycoplasmataceae</taxon>
        <taxon>Mycoplasmopsis</taxon>
    </lineage>
</organism>
<dbReference type="SUPFAM" id="SSF54211">
    <property type="entry name" value="Ribosomal protein S5 domain 2-like"/>
    <property type="match status" value="1"/>
</dbReference>
<gene>
    <name evidence="3" type="ordered locus">MBIO_0132</name>
</gene>
<dbReference type="eggNOG" id="COG1739">
    <property type="taxonomic scope" value="Bacteria"/>
</dbReference>
<dbReference type="Pfam" id="PF01205">
    <property type="entry name" value="Impact_N"/>
    <property type="match status" value="1"/>
</dbReference>